<keyword evidence="3 8" id="KW-0597">Phosphoprotein</keyword>
<dbReference type="GO" id="GO:0005737">
    <property type="term" value="C:cytoplasm"/>
    <property type="evidence" value="ECO:0007669"/>
    <property type="project" value="UniProtKB-SubCell"/>
</dbReference>
<dbReference type="Proteomes" id="UP000198601">
    <property type="component" value="Unassembled WGS sequence"/>
</dbReference>
<dbReference type="Gene3D" id="3.40.50.2300">
    <property type="match status" value="1"/>
</dbReference>
<dbReference type="EMBL" id="FMTT01000003">
    <property type="protein sequence ID" value="SCW33187.1"/>
    <property type="molecule type" value="Genomic_DNA"/>
</dbReference>
<dbReference type="GO" id="GO:0043565">
    <property type="term" value="F:sequence-specific DNA binding"/>
    <property type="evidence" value="ECO:0007669"/>
    <property type="project" value="InterPro"/>
</dbReference>
<keyword evidence="6" id="KW-0238">DNA-binding</keyword>
<dbReference type="InterPro" id="IPR009057">
    <property type="entry name" value="Homeodomain-like_sf"/>
</dbReference>
<evidence type="ECO:0000256" key="8">
    <source>
        <dbReference type="PROSITE-ProRule" id="PRU00169"/>
    </source>
</evidence>
<keyword evidence="2" id="KW-0963">Cytoplasm</keyword>
<dbReference type="SUPFAM" id="SSF46689">
    <property type="entry name" value="Homeodomain-like"/>
    <property type="match status" value="2"/>
</dbReference>
<dbReference type="PANTHER" id="PTHR42713:SF3">
    <property type="entry name" value="TRANSCRIPTIONAL REGULATORY PROTEIN HPTR"/>
    <property type="match status" value="1"/>
</dbReference>
<dbReference type="InterPro" id="IPR018060">
    <property type="entry name" value="HTH_AraC"/>
</dbReference>
<gene>
    <name evidence="11" type="ORF">SAMN04487970_100361</name>
</gene>
<dbReference type="InterPro" id="IPR001789">
    <property type="entry name" value="Sig_transdc_resp-reg_receiver"/>
</dbReference>
<evidence type="ECO:0000256" key="1">
    <source>
        <dbReference type="ARBA" id="ARBA00004496"/>
    </source>
</evidence>
<dbReference type="STRING" id="624147.SAMN04487970_100361"/>
<dbReference type="CDD" id="cd17536">
    <property type="entry name" value="REC_YesN-like"/>
    <property type="match status" value="1"/>
</dbReference>
<evidence type="ECO:0000256" key="6">
    <source>
        <dbReference type="ARBA" id="ARBA00023125"/>
    </source>
</evidence>
<dbReference type="PANTHER" id="PTHR42713">
    <property type="entry name" value="HISTIDINE KINASE-RELATED"/>
    <property type="match status" value="1"/>
</dbReference>
<dbReference type="GO" id="GO:0000160">
    <property type="term" value="P:phosphorelay signal transduction system"/>
    <property type="evidence" value="ECO:0007669"/>
    <property type="project" value="UniProtKB-KW"/>
</dbReference>
<evidence type="ECO:0000256" key="7">
    <source>
        <dbReference type="ARBA" id="ARBA00023163"/>
    </source>
</evidence>
<dbReference type="InterPro" id="IPR051552">
    <property type="entry name" value="HptR"/>
</dbReference>
<sequence>MYKVLFVDDEPNICEGLKLIIDWESEGFGIAGVARNGSDALKQLESTAVDIIITDVRMPEMSGIELIKKLNETRNGAKVIIISGFSEFEYAREALRYGVRNYILKPINRDMLESTVRSIKKELDHERTNERSLKKQENFIREKLLVQLVKTGAWDQTDYDVGGWGKILTDSTCCVSIVLFGDNRYADCTPREMKYGISKQIVKEIMSNTLEKHKCGYVFEPEQKDLLGALLYSGEYDMSYIKEVVLPELYTDIQHVTSGEIIIGLGNEAMSAAAIPESYRNSCRAAKWQGLVHGAGIAIYDNMEMDCNSDSAWDHSVLISKVRQCDEAGILHEMERLSHYADSLQQPNKVLYSIMIGIFMELATIMNEIGGDLKTILDNEIDAGNVSANNDVLQQVAFIEAACVKTAFHIKEKCGGFDHDVLNHIVQYVNCHYNTDLNLAILSNKFFLNQGYIGKLFKKHTGMGFIDYLNGVRMEKAAKLLEEGYLKTYEVCEEVGYKDLNYFYRIFKKFKGVSPAEYKKTVRMRKFS</sequence>
<comment type="subcellular location">
    <subcellularLocation>
        <location evidence="1">Cytoplasm</location>
    </subcellularLocation>
</comment>
<organism evidence="11 12">
    <name type="scientific">Paenibacillus tianmuensis</name>
    <dbReference type="NCBI Taxonomy" id="624147"/>
    <lineage>
        <taxon>Bacteria</taxon>
        <taxon>Bacillati</taxon>
        <taxon>Bacillota</taxon>
        <taxon>Bacilli</taxon>
        <taxon>Bacillales</taxon>
        <taxon>Paenibacillaceae</taxon>
        <taxon>Paenibacillus</taxon>
    </lineage>
</organism>
<evidence type="ECO:0000259" key="10">
    <source>
        <dbReference type="PROSITE" id="PS50110"/>
    </source>
</evidence>
<evidence type="ECO:0000256" key="5">
    <source>
        <dbReference type="ARBA" id="ARBA00023015"/>
    </source>
</evidence>
<evidence type="ECO:0000256" key="4">
    <source>
        <dbReference type="ARBA" id="ARBA00023012"/>
    </source>
</evidence>
<proteinExistence type="predicted"/>
<keyword evidence="5" id="KW-0805">Transcription regulation</keyword>
<dbReference type="SUPFAM" id="SSF52172">
    <property type="entry name" value="CheY-like"/>
    <property type="match status" value="1"/>
</dbReference>
<dbReference type="Gene3D" id="1.10.10.60">
    <property type="entry name" value="Homeodomain-like"/>
    <property type="match status" value="2"/>
</dbReference>
<keyword evidence="4" id="KW-0902">Two-component regulatory system</keyword>
<dbReference type="PROSITE" id="PS01124">
    <property type="entry name" value="HTH_ARAC_FAMILY_2"/>
    <property type="match status" value="1"/>
</dbReference>
<name>A0A1G4PLQ3_9BACL</name>
<dbReference type="OrthoDB" id="342399at2"/>
<keyword evidence="7" id="KW-0804">Transcription</keyword>
<dbReference type="PROSITE" id="PS50110">
    <property type="entry name" value="RESPONSE_REGULATORY"/>
    <property type="match status" value="1"/>
</dbReference>
<evidence type="ECO:0000313" key="12">
    <source>
        <dbReference type="Proteomes" id="UP000198601"/>
    </source>
</evidence>
<feature type="domain" description="HTH araC/xylS-type" evidence="9">
    <location>
        <begin position="423"/>
        <end position="521"/>
    </location>
</feature>
<dbReference type="GO" id="GO:0003700">
    <property type="term" value="F:DNA-binding transcription factor activity"/>
    <property type="evidence" value="ECO:0007669"/>
    <property type="project" value="InterPro"/>
</dbReference>
<dbReference type="AlphaFoldDB" id="A0A1G4PLQ3"/>
<evidence type="ECO:0000256" key="3">
    <source>
        <dbReference type="ARBA" id="ARBA00022553"/>
    </source>
</evidence>
<dbReference type="SMART" id="SM00342">
    <property type="entry name" value="HTH_ARAC"/>
    <property type="match status" value="1"/>
</dbReference>
<dbReference type="InterPro" id="IPR011006">
    <property type="entry name" value="CheY-like_superfamily"/>
</dbReference>
<dbReference type="Pfam" id="PF12833">
    <property type="entry name" value="HTH_18"/>
    <property type="match status" value="1"/>
</dbReference>
<accession>A0A1G4PLQ3</accession>
<dbReference type="SMART" id="SM00448">
    <property type="entry name" value="REC"/>
    <property type="match status" value="1"/>
</dbReference>
<feature type="modified residue" description="4-aspartylphosphate" evidence="8">
    <location>
        <position position="55"/>
    </location>
</feature>
<reference evidence="12" key="1">
    <citation type="submission" date="2016-10" db="EMBL/GenBank/DDBJ databases">
        <authorList>
            <person name="Varghese N."/>
            <person name="Submissions S."/>
        </authorList>
    </citation>
    <scope>NUCLEOTIDE SEQUENCE [LARGE SCALE GENOMIC DNA]</scope>
    <source>
        <strain evidence="12">CGMCC 1.8946</strain>
    </source>
</reference>
<keyword evidence="12" id="KW-1185">Reference proteome</keyword>
<protein>
    <submittedName>
        <fullName evidence="11">Helix-turn-helix domain-containing protein</fullName>
    </submittedName>
</protein>
<evidence type="ECO:0000259" key="9">
    <source>
        <dbReference type="PROSITE" id="PS01124"/>
    </source>
</evidence>
<dbReference type="RefSeq" id="WP_090666725.1">
    <property type="nucleotide sequence ID" value="NZ_FMTT01000003.1"/>
</dbReference>
<feature type="domain" description="Response regulatory" evidence="10">
    <location>
        <begin position="3"/>
        <end position="120"/>
    </location>
</feature>
<dbReference type="Pfam" id="PF00072">
    <property type="entry name" value="Response_reg"/>
    <property type="match status" value="1"/>
</dbReference>
<evidence type="ECO:0000313" key="11">
    <source>
        <dbReference type="EMBL" id="SCW33187.1"/>
    </source>
</evidence>
<evidence type="ECO:0000256" key="2">
    <source>
        <dbReference type="ARBA" id="ARBA00022490"/>
    </source>
</evidence>